<evidence type="ECO:0000313" key="1">
    <source>
        <dbReference type="EMBL" id="WLK77410.1"/>
    </source>
</evidence>
<organism evidence="1">
    <name type="scientific">Suillus luteus narnavirus 2</name>
    <dbReference type="NCBI Taxonomy" id="3067821"/>
    <lineage>
        <taxon>Viruses</taxon>
        <taxon>Riboviria</taxon>
        <taxon>Orthornavirae</taxon>
        <taxon>Lenarviricota</taxon>
        <taxon>Amabiliviricetes</taxon>
        <taxon>Wolframvirales</taxon>
        <taxon>Narnaviridae</taxon>
        <taxon>Narnavirus</taxon>
    </lineage>
</organism>
<reference evidence="1" key="1">
    <citation type="journal article" date="2023" name="Front. Cell. Infect. Microbiol.">
        <title>Virome Analysis of an Ectomycorrhizal Fungus Suillus luteus Revealing Potential Evolutionary Implications.</title>
        <authorList>
            <person name="Liu H."/>
            <person name="Zhang Y."/>
            <person name="Liu Y."/>
            <person name="Xiao J."/>
            <person name="Huang Z."/>
            <person name="Li Y."/>
            <person name="Li H."/>
            <person name="Li P."/>
        </authorList>
    </citation>
    <scope>NUCLEOTIDE SEQUENCE</scope>
    <source>
        <strain evidence="1">SlNV2</strain>
    </source>
</reference>
<protein>
    <submittedName>
        <fullName evidence="1">RNA-dependent RNA polymerase</fullName>
    </submittedName>
</protein>
<keyword evidence="1" id="KW-0696">RNA-directed RNA polymerase</keyword>
<name>A0AA49X776_9VIRU</name>
<dbReference type="EMBL" id="OQ862537">
    <property type="protein sequence ID" value="WLK77410.1"/>
    <property type="molecule type" value="Genomic_RNA"/>
</dbReference>
<keyword evidence="1" id="KW-0808">Transferase</keyword>
<keyword evidence="1" id="KW-0548">Nucleotidyltransferase</keyword>
<accession>A0AA49X776</accession>
<dbReference type="GO" id="GO:0003968">
    <property type="term" value="F:RNA-directed RNA polymerase activity"/>
    <property type="evidence" value="ECO:0007669"/>
    <property type="project" value="UniProtKB-KW"/>
</dbReference>
<proteinExistence type="predicted"/>
<sequence length="729" mass="81048">MDHGFIQGRTYALPPSVSKPVPKKSESQKFVFPRSLTDLLRWIEQTPKGAVPGLVYGGPEGIRRIEKRLIDKKSSLYSLKINYDKYRSAWIHAYGEIRHAHYGTRNFSNLWKFAKWLRDILQHGIDPVKKACFLWRAWSVGDPERSLVDSTYFKRLPRTESLSLFVASTCSRAVYFSTQHLHAKSVAEAESRWKGIYEKLEDGLDSRLRTYTRDILTPLKRFQNSVTSASISLSKTVSSKACLEKSTKQGGCIAAIRDLHARAQRCLFDLQDPTIIEPSLGLKRGDRGRGLPRQNLEHLHRISVGSSRKLEGTSALSAYRTARFYTSRLAPAGKSVDPIVLLPNKLRRPLIKAIAIEELGQKVRVASLHPAALAHFSRNFLERIMPLLKRLGATKKILRNEPVRIKGSPGCKIYSADLTAASDFIDHNLGRSVLEGICDALDVEPITKSAVMKCIGPMELENGDTTRTGAHMGLGTTWSILCILNHWCASNAGPQTSFSICGDDLVAAWTPHQVAIYENSIRRVGLVLNKAKSFYGESGVFCEQFVTIKRETQNYRLYESIALPRLAEITAARGTISGDVCTELQKLLSRSCLKPTRRTIELTLSNKLKGKVAAPVQAGGYGGRSDDLIAASLLLQYLEKGPIRSTSTPVPVTEVMSILAEHATKTPLKESVRCDEAAITSLCQVRMAQVANGISTDTPKVNWKYHNYKGKARLSQGLRKLESRGFVSS</sequence>